<keyword evidence="14" id="KW-1185">Reference proteome</keyword>
<evidence type="ECO:0000256" key="5">
    <source>
        <dbReference type="ARBA" id="ARBA00022658"/>
    </source>
</evidence>
<dbReference type="InterPro" id="IPR001849">
    <property type="entry name" value="PH_domain"/>
</dbReference>
<dbReference type="InterPro" id="IPR036865">
    <property type="entry name" value="CRAL-TRIO_dom_sf"/>
</dbReference>
<dbReference type="PROSITE" id="PS50003">
    <property type="entry name" value="PH_DOMAIN"/>
    <property type="match status" value="1"/>
</dbReference>
<dbReference type="CDD" id="cd00170">
    <property type="entry name" value="SEC14"/>
    <property type="match status" value="1"/>
</dbReference>
<comment type="similarity">
    <text evidence="6">Belongs to the MCF2 family.</text>
</comment>
<evidence type="ECO:0000313" key="13">
    <source>
        <dbReference type="EMBL" id="KAF3843381.1"/>
    </source>
</evidence>
<evidence type="ECO:0000256" key="4">
    <source>
        <dbReference type="ARBA" id="ARBA00022553"/>
    </source>
</evidence>
<feature type="region of interest" description="Disordered" evidence="8">
    <location>
        <begin position="1158"/>
        <end position="1192"/>
    </location>
</feature>
<dbReference type="SUPFAM" id="SSF52087">
    <property type="entry name" value="CRAL/TRIO domain"/>
    <property type="match status" value="1"/>
</dbReference>
<comment type="caution">
    <text evidence="13">The sequence shown here is derived from an EMBL/GenBank/DDBJ whole genome shotgun (WGS) entry which is preliminary data.</text>
</comment>
<evidence type="ECO:0000259" key="12">
    <source>
        <dbReference type="PROSITE" id="PS50191"/>
    </source>
</evidence>
<dbReference type="SMART" id="SM00516">
    <property type="entry name" value="SEC14"/>
    <property type="match status" value="1"/>
</dbReference>
<feature type="region of interest" description="Disordered" evidence="8">
    <location>
        <begin position="1337"/>
        <end position="1368"/>
    </location>
</feature>
<dbReference type="Pfam" id="PF13716">
    <property type="entry name" value="CRAL_TRIO_2"/>
    <property type="match status" value="1"/>
</dbReference>
<gene>
    <name evidence="13" type="ORF">F7725_002230</name>
</gene>
<evidence type="ECO:0008006" key="15">
    <source>
        <dbReference type="Google" id="ProtNLM"/>
    </source>
</evidence>
<dbReference type="Gene3D" id="2.30.29.30">
    <property type="entry name" value="Pleckstrin-homology domain (PH domain)/Phosphotyrosine-binding domain (PTB)"/>
    <property type="match status" value="1"/>
</dbReference>
<dbReference type="SUPFAM" id="SSF50044">
    <property type="entry name" value="SH3-domain"/>
    <property type="match status" value="1"/>
</dbReference>
<dbReference type="Proteomes" id="UP000518266">
    <property type="component" value="Unassembled WGS sequence"/>
</dbReference>
<keyword evidence="4" id="KW-0597">Phosphoprotein</keyword>
<comment type="subcellular location">
    <subcellularLocation>
        <location evidence="1">Cytoplasm</location>
    </subcellularLocation>
</comment>
<organism evidence="13 14">
    <name type="scientific">Dissostichus mawsoni</name>
    <name type="common">Antarctic cod</name>
    <dbReference type="NCBI Taxonomy" id="36200"/>
    <lineage>
        <taxon>Eukaryota</taxon>
        <taxon>Metazoa</taxon>
        <taxon>Chordata</taxon>
        <taxon>Craniata</taxon>
        <taxon>Vertebrata</taxon>
        <taxon>Euteleostomi</taxon>
        <taxon>Actinopterygii</taxon>
        <taxon>Neopterygii</taxon>
        <taxon>Teleostei</taxon>
        <taxon>Neoteleostei</taxon>
        <taxon>Acanthomorphata</taxon>
        <taxon>Eupercaria</taxon>
        <taxon>Perciformes</taxon>
        <taxon>Notothenioidei</taxon>
        <taxon>Nototheniidae</taxon>
        <taxon>Dissostichus</taxon>
    </lineage>
</organism>
<proteinExistence type="inferred from homology"/>
<feature type="domain" description="PH" evidence="10">
    <location>
        <begin position="1031"/>
        <end position="1159"/>
    </location>
</feature>
<name>A0A7J5Y2Z2_DISMA</name>
<dbReference type="Pfam" id="PF00018">
    <property type="entry name" value="SH3_1"/>
    <property type="match status" value="1"/>
</dbReference>
<evidence type="ECO:0000256" key="6">
    <source>
        <dbReference type="ARBA" id="ARBA00049987"/>
    </source>
</evidence>
<dbReference type="SUPFAM" id="SSF48065">
    <property type="entry name" value="DBL homology domain (DH-domain)"/>
    <property type="match status" value="1"/>
</dbReference>
<dbReference type="GO" id="GO:0035025">
    <property type="term" value="P:positive regulation of Rho protein signal transduction"/>
    <property type="evidence" value="ECO:0007669"/>
    <property type="project" value="TreeGrafter"/>
</dbReference>
<dbReference type="InterPro" id="IPR011993">
    <property type="entry name" value="PH-like_dom_sf"/>
</dbReference>
<evidence type="ECO:0000259" key="10">
    <source>
        <dbReference type="PROSITE" id="PS50003"/>
    </source>
</evidence>
<feature type="domain" description="DH" evidence="11">
    <location>
        <begin position="864"/>
        <end position="987"/>
    </location>
</feature>
<evidence type="ECO:0000256" key="8">
    <source>
        <dbReference type="SAM" id="MobiDB-lite"/>
    </source>
</evidence>
<dbReference type="SMART" id="SM00326">
    <property type="entry name" value="SH3"/>
    <property type="match status" value="1"/>
</dbReference>
<dbReference type="InterPro" id="IPR018159">
    <property type="entry name" value="Spectrin/alpha-actinin"/>
</dbReference>
<dbReference type="InterPro" id="IPR001452">
    <property type="entry name" value="SH3_domain"/>
</dbReference>
<evidence type="ECO:0000256" key="7">
    <source>
        <dbReference type="PROSITE-ProRule" id="PRU00192"/>
    </source>
</evidence>
<dbReference type="PANTHER" id="PTHR22826:SF115">
    <property type="entry name" value="GUANINE NUCLEOTIDE EXCHANGE FACTOR DBS"/>
    <property type="match status" value="1"/>
</dbReference>
<dbReference type="InterPro" id="IPR036028">
    <property type="entry name" value="SH3-like_dom_sf"/>
</dbReference>
<dbReference type="CDD" id="cd11857">
    <property type="entry name" value="SH3_DBS"/>
    <property type="match status" value="1"/>
</dbReference>
<dbReference type="SUPFAM" id="SSF46966">
    <property type="entry name" value="Spectrin repeat"/>
    <property type="match status" value="1"/>
</dbReference>
<dbReference type="SUPFAM" id="SSF50729">
    <property type="entry name" value="PH domain-like"/>
    <property type="match status" value="1"/>
</dbReference>
<evidence type="ECO:0000256" key="2">
    <source>
        <dbReference type="ARBA" id="ARBA00022443"/>
    </source>
</evidence>
<dbReference type="PROSITE" id="PS50010">
    <property type="entry name" value="DH_2"/>
    <property type="match status" value="1"/>
</dbReference>
<keyword evidence="5" id="KW-0344">Guanine-nucleotide releasing factor</keyword>
<feature type="region of interest" description="Disordered" evidence="8">
    <location>
        <begin position="1205"/>
        <end position="1271"/>
    </location>
</feature>
<dbReference type="Pfam" id="PF22697">
    <property type="entry name" value="SOS1_NGEF_PH"/>
    <property type="match status" value="1"/>
</dbReference>
<feature type="region of interest" description="Disordered" evidence="8">
    <location>
        <begin position="784"/>
        <end position="807"/>
    </location>
</feature>
<dbReference type="Gene3D" id="1.20.58.60">
    <property type="match status" value="1"/>
</dbReference>
<dbReference type="InterPro" id="IPR051336">
    <property type="entry name" value="RhoGEF_Guanine_NuclExch_SF"/>
</dbReference>
<dbReference type="GO" id="GO:0005085">
    <property type="term" value="F:guanyl-nucleotide exchange factor activity"/>
    <property type="evidence" value="ECO:0007669"/>
    <property type="project" value="UniProtKB-KW"/>
</dbReference>
<keyword evidence="2 7" id="KW-0728">SH3 domain</keyword>
<dbReference type="InterPro" id="IPR035532">
    <property type="entry name" value="DBS_SH3"/>
</dbReference>
<accession>A0A7J5Y2Z2</accession>
<dbReference type="InterPro" id="IPR056466">
    <property type="entry name" value="Spectrin_DBS"/>
</dbReference>
<dbReference type="FunFam" id="2.30.29.30:FF:000078">
    <property type="entry name" value="Guanine nucleotide exchange factor DBS"/>
    <property type="match status" value="1"/>
</dbReference>
<dbReference type="InterPro" id="IPR001251">
    <property type="entry name" value="CRAL-TRIO_dom"/>
</dbReference>
<feature type="compositionally biased region" description="Polar residues" evidence="8">
    <location>
        <begin position="1205"/>
        <end position="1217"/>
    </location>
</feature>
<feature type="compositionally biased region" description="Low complexity" evidence="8">
    <location>
        <begin position="1337"/>
        <end position="1359"/>
    </location>
</feature>
<dbReference type="Pfam" id="PF23289">
    <property type="entry name" value="Spectrin_5"/>
    <property type="match status" value="1"/>
</dbReference>
<sequence length="1368" mass="153214">MDTNADSLAVLSNAGPFNSAVTAPEVKLRCVAVKKQIDRRSIRLVTAAGAVTAASASSPHPSLMHPRKHPFLTSIPAPLICTHPLSRTSLSSSIRVSQKTTRQLNPRLDYPAASPSSLLLGWACHRNSLPSPFLFSIIRSPLHHSVKKAGKLSLFPANVSIGWAAGLPLSLWRMILWMKTEEMAVGELLERLRTVTRSIEAAIWSLLECAAELCRCSEGSLDDRVCLSRPALMSLHEFLREGGEASYRIVNRLSHLIQNLDISGLGTPFPFNPASRRNSWRDWDDEIMQLDSSPLRAADVTPDLKKQRKRDTGSPIIVFPEFPAFGEITDGEFHNVLTYLTSVPSLSSTGVGFILVIDRRQDRWAAVKGTLLRIAGSFPGNLQLVLILRPTALLQRTLSDILFKFNKDEFKMKVPVIMLSSITDLHTYIDRSQLTLELGGTQHYCHEKWISHRTAIEGFALMVKRTAQILQSFGTELAETELPNEIQATTGDLLVALGQGRRLLESINEPVVRDPDHNMNQDELENLATVQRLLSQLDETERAFDEFWVRHQTKLEQCLQLRHFEHNYREVRALLDQVSEKLSTFSEVGISPAHAEHIFCELTTYEERVCDGLNRASSLAREGDELIQNSHYAEDSIQPKCSELRAISENVSSSLRDRKEHLVKGMELHRSLERASKWVDDGIYMLASQPVDKCQSHEGAELALKELERYLDDAGQNQLTELGNIWTEFEAVLNPQFLEQVEKVFQKQTSMQEMFDKRRVSLKKLAAKQTRPVQPVAPRPEAFIKSPLSSPAHRAQQEKTCSETDSENICEKENDQLQNGDGNIRHASLSEEERTWRPLQPFFLSQILHLIPFSFLSTYSTPHVCRHVMNELLETERAYVEELLCVLQGYASEMDNAAMAPLIPTALQNKKDVLTFLRELEQYTDCPELVGRCFLERMTDLQIYEKYCHNKPRSESLWRQCSDCAFFQECQKKLEHKLGLDSYLLKPEMLKYSKSCEGADDLQAALTSILGILKAVNDSMHLIAITGYEGNMSELGKLLMQGSFSVWTEHKKGHAKVKDLARFKPMQRHLFLHQKTLLFCKRREENGEGYEKAPSYSFKQSLNMSAVGITENAKGDNKKFEIWCNSREEVYIVQPAEGARSGCTVSCSQWISESQRGEEKKAEPCGLEANCSSSPKPTGKEEAVTSPTSDRAAVAKKRFTLQGFSNLKAQKAGSPTSPDHKTKRQSDPTPFGFKGWNKTSLSLDASEERDGYSSAEEPLNSDHEDDTGKKLTAGKYTVTADYEQGGAEELSLKSGDMVELVKEGDGQWLVRNLSSSTEGWIAAASLITLIGKSKSCQSLTSSEGSGSGNLSTSSSCSETYTNFPDIKP</sequence>
<dbReference type="EMBL" id="JAAKFY010000018">
    <property type="protein sequence ID" value="KAF3843381.1"/>
    <property type="molecule type" value="Genomic_DNA"/>
</dbReference>
<evidence type="ECO:0000313" key="14">
    <source>
        <dbReference type="Proteomes" id="UP000518266"/>
    </source>
</evidence>
<dbReference type="OrthoDB" id="10004999at2759"/>
<protein>
    <recommendedName>
        <fullName evidence="15">Guanine nucleotide exchange factor DBS</fullName>
    </recommendedName>
</protein>
<evidence type="ECO:0000256" key="1">
    <source>
        <dbReference type="ARBA" id="ARBA00004496"/>
    </source>
</evidence>
<dbReference type="InterPro" id="IPR035899">
    <property type="entry name" value="DBL_dom_sf"/>
</dbReference>
<evidence type="ECO:0000256" key="3">
    <source>
        <dbReference type="ARBA" id="ARBA00022490"/>
    </source>
</evidence>
<dbReference type="Pfam" id="PF00621">
    <property type="entry name" value="RhoGEF"/>
    <property type="match status" value="1"/>
</dbReference>
<dbReference type="SMART" id="SM00150">
    <property type="entry name" value="SPEC"/>
    <property type="match status" value="1"/>
</dbReference>
<evidence type="ECO:0000259" key="9">
    <source>
        <dbReference type="PROSITE" id="PS50002"/>
    </source>
</evidence>
<dbReference type="InterPro" id="IPR055251">
    <property type="entry name" value="SOS1_NGEF_PH"/>
</dbReference>
<dbReference type="PANTHER" id="PTHR22826">
    <property type="entry name" value="RHO GUANINE EXCHANGE FACTOR-RELATED"/>
    <property type="match status" value="1"/>
</dbReference>
<dbReference type="Gene3D" id="2.30.30.40">
    <property type="entry name" value="SH3 Domains"/>
    <property type="match status" value="1"/>
</dbReference>
<reference evidence="13 14" key="1">
    <citation type="submission" date="2020-03" db="EMBL/GenBank/DDBJ databases">
        <title>Dissostichus mawsoni Genome sequencing and assembly.</title>
        <authorList>
            <person name="Park H."/>
        </authorList>
    </citation>
    <scope>NUCLEOTIDE SEQUENCE [LARGE SCALE GENOMIC DNA]</scope>
    <source>
        <strain evidence="13">DM0001</strain>
        <tissue evidence="13">Muscle</tissue>
    </source>
</reference>
<dbReference type="PROSITE" id="PS50002">
    <property type="entry name" value="SH3"/>
    <property type="match status" value="1"/>
</dbReference>
<dbReference type="Gene3D" id="1.20.900.10">
    <property type="entry name" value="Dbl homology (DH) domain"/>
    <property type="match status" value="1"/>
</dbReference>
<dbReference type="SMART" id="SM00325">
    <property type="entry name" value="RhoGEF"/>
    <property type="match status" value="1"/>
</dbReference>
<feature type="domain" description="SH3" evidence="9">
    <location>
        <begin position="1271"/>
        <end position="1331"/>
    </location>
</feature>
<feature type="compositionally biased region" description="Basic and acidic residues" evidence="8">
    <location>
        <begin position="1260"/>
        <end position="1269"/>
    </location>
</feature>
<feature type="domain" description="CRAL-TRIO" evidence="12">
    <location>
        <begin position="284"/>
        <end position="446"/>
    </location>
</feature>
<dbReference type="PROSITE" id="PS50191">
    <property type="entry name" value="CRAL_TRIO"/>
    <property type="match status" value="1"/>
</dbReference>
<dbReference type="InterPro" id="IPR000219">
    <property type="entry name" value="DH_dom"/>
</dbReference>
<dbReference type="CDD" id="cd00160">
    <property type="entry name" value="RhoGEF"/>
    <property type="match status" value="1"/>
</dbReference>
<evidence type="ECO:0000259" key="11">
    <source>
        <dbReference type="PROSITE" id="PS50010"/>
    </source>
</evidence>
<dbReference type="GO" id="GO:0005737">
    <property type="term" value="C:cytoplasm"/>
    <property type="evidence" value="ECO:0007669"/>
    <property type="project" value="UniProtKB-SubCell"/>
</dbReference>
<keyword evidence="3" id="KW-0963">Cytoplasm</keyword>